<keyword evidence="1" id="KW-0614">Plasmid</keyword>
<keyword evidence="2" id="KW-1185">Reference proteome</keyword>
<evidence type="ECO:0000313" key="1">
    <source>
        <dbReference type="EMBL" id="AFK56489.1"/>
    </source>
</evidence>
<proteinExistence type="predicted"/>
<gene>
    <name evidence="1" type="ordered locus">TMO_b0481</name>
</gene>
<sequence length="480" mass="53664">MTPAMLRRALIDGLPEVQAQDGTAPAAAQVYVPNAHARALALDCSLVIGARGVGKTFWWEALRDNRVKSRLAGTIKSIDNVTIGTGFGIGVSIDDAPDRQTFARLIAPESGFKAYDVWRTICVRWIRHLLEIPSQSQPWNQSVSEVASDPEMYARLLEQANNRLRQQARHGLLIFDALDRTSNDWRTTDTIVRDLLRFALDLQSYQHLHAKVFLRQDQFEGRSIKDFTDASKLLATRVELTWGSLDLNGLLWQYLLNTPANISGPIVDLLAKLGCPVDADADVREVPPRLRREEAPQKAAFAHLAGQYMGRDRRRGIPYTWIVSHLSDSQGRASPRSFLAALRHAAVNTSENHPEHTTALHYDAIKEGVRAASGIRVDEMAEDYPWIRHLMQPLRGMSVPCSFDNVAMAWSTAKVLDQLGTPDDRLPPEHLDQGPEGVREDLEKLGLLQRMRDGRVNMPDLYRVGFGLGRRGGVKPAARE</sequence>
<accession>I3TUQ1</accession>
<evidence type="ECO:0000313" key="2">
    <source>
        <dbReference type="Proteomes" id="UP000005258"/>
    </source>
</evidence>
<organism evidence="1 2">
    <name type="scientific">Tistrella mobilis (strain KA081020-065)</name>
    <dbReference type="NCBI Taxonomy" id="1110502"/>
    <lineage>
        <taxon>Bacteria</taxon>
        <taxon>Pseudomonadati</taxon>
        <taxon>Pseudomonadota</taxon>
        <taxon>Alphaproteobacteria</taxon>
        <taxon>Geminicoccales</taxon>
        <taxon>Geminicoccaceae</taxon>
        <taxon>Tistrella</taxon>
    </lineage>
</organism>
<dbReference type="EMBL" id="CP003238">
    <property type="protein sequence ID" value="AFK56489.1"/>
    <property type="molecule type" value="Genomic_DNA"/>
</dbReference>
<reference evidence="1 2" key="1">
    <citation type="journal article" date="2012" name="J. Am. Chem. Soc.">
        <title>Bacterial biosynthesis and maturation of the didemnin anti-cancer agents.</title>
        <authorList>
            <person name="Xu Y."/>
            <person name="Kersten R.D."/>
            <person name="Nam S.J."/>
            <person name="Lu L."/>
            <person name="Al-Suwailem A.M."/>
            <person name="Zheng H."/>
            <person name="Fenical W."/>
            <person name="Dorrestein P.C."/>
            <person name="Moore B.S."/>
            <person name="Qian P.Y."/>
        </authorList>
    </citation>
    <scope>NUCLEOTIDE SEQUENCE [LARGE SCALE GENOMIC DNA]</scope>
    <source>
        <strain evidence="1 2">KA081020-065</strain>
    </source>
</reference>
<name>I3TUQ1_TISMK</name>
<dbReference type="Proteomes" id="UP000005258">
    <property type="component" value="Plasmid pTM2"/>
</dbReference>
<protein>
    <submittedName>
        <fullName evidence="1">Uncharacterized protein</fullName>
    </submittedName>
</protein>
<dbReference type="HOGENOM" id="CLU_041406_0_0_5"/>
<dbReference type="KEGG" id="tmo:TMO_b0481"/>
<dbReference type="AlphaFoldDB" id="I3TUQ1"/>
<dbReference type="PATRIC" id="fig|1110502.3.peg.4740"/>
<geneLocation type="plasmid" evidence="1 2">
    <name>pTM2</name>
</geneLocation>
<dbReference type="RefSeq" id="WP_014753241.1">
    <property type="nucleotide sequence ID" value="NC_017966.1"/>
</dbReference>